<gene>
    <name evidence="1" type="ORF">FA707_05415</name>
</gene>
<evidence type="ECO:0000313" key="2">
    <source>
        <dbReference type="Proteomes" id="UP000298615"/>
    </source>
</evidence>
<dbReference type="EMBL" id="CP039712">
    <property type="protein sequence ID" value="QCI87370.1"/>
    <property type="molecule type" value="Genomic_DNA"/>
</dbReference>
<proteinExistence type="predicted"/>
<dbReference type="Proteomes" id="UP000298615">
    <property type="component" value="Chromosome"/>
</dbReference>
<keyword evidence="2" id="KW-1185">Reference proteome</keyword>
<dbReference type="KEGG" id="vao:FA707_05415"/>
<dbReference type="RefSeq" id="WP_136954191.1">
    <property type="nucleotide sequence ID" value="NZ_CP039712.1"/>
</dbReference>
<organism evidence="1 2">
    <name type="scientific">Vagococcus zengguangii</name>
    <dbReference type="NCBI Taxonomy" id="2571750"/>
    <lineage>
        <taxon>Bacteria</taxon>
        <taxon>Bacillati</taxon>
        <taxon>Bacillota</taxon>
        <taxon>Bacilli</taxon>
        <taxon>Lactobacillales</taxon>
        <taxon>Enterococcaceae</taxon>
        <taxon>Vagococcus</taxon>
    </lineage>
</organism>
<dbReference type="InterPro" id="IPR015417">
    <property type="entry name" value="Gly_reductase_pB_sua/b"/>
</dbReference>
<protein>
    <submittedName>
        <fullName evidence="1">Proline reductase</fullName>
    </submittedName>
</protein>
<dbReference type="GO" id="GO:0050485">
    <property type="term" value="F:oxidoreductase activity, acting on X-H and Y-H to form an X-Y bond, with a disulfide as acceptor"/>
    <property type="evidence" value="ECO:0007669"/>
    <property type="project" value="InterPro"/>
</dbReference>
<dbReference type="Pfam" id="PF09338">
    <property type="entry name" value="Gly_reductase"/>
    <property type="match status" value="1"/>
</dbReference>
<accession>A0A4D7D0A6</accession>
<sequence>MGVGPSTKETSLHHFRDPLVEILSVDPDINFLGIVVAGTPQSNKEKEFVSRRTGELVNSMQADGAIVSTDGWGNSDIDFSTTLEEIGDHDISVIGLKFIGKQAKFVVENQYTDFVLDINKSTTGTETEVVGENTLDKVDAKKALAALKLKMRRDLSD</sequence>
<evidence type="ECO:0000313" key="1">
    <source>
        <dbReference type="EMBL" id="QCI87370.1"/>
    </source>
</evidence>
<name>A0A4D7D0A6_9ENTE</name>
<dbReference type="AlphaFoldDB" id="A0A4D7D0A6"/>
<reference evidence="1 2" key="1">
    <citation type="submission" date="2019-04" db="EMBL/GenBank/DDBJ databases">
        <title>Vagococcus sp. nov., isolated from faeces of yaks (Bos grunniens).</title>
        <authorList>
            <person name="Ge Y."/>
        </authorList>
    </citation>
    <scope>NUCLEOTIDE SEQUENCE [LARGE SCALE GENOMIC DNA]</scope>
    <source>
        <strain evidence="1 2">MN-17</strain>
    </source>
</reference>